<evidence type="ECO:0000256" key="4">
    <source>
        <dbReference type="ARBA" id="ARBA00022989"/>
    </source>
</evidence>
<dbReference type="CDD" id="cd12914">
    <property type="entry name" value="PDC1_DGC_like"/>
    <property type="match status" value="1"/>
</dbReference>
<sequence length="634" mass="71074">MKKKNIFVYRRWFVGIRKHFGLSKQVLLFTLIAIIGLWTAIGIGLSQLHRLADTESKIELENLTLAFSEEVNSSVNTIDLSLIGLRSHWIRDRNGFRQIISRLQAHLQDDVSFQVSIVDANGKLVFSSADPNAKAIDLSDRAHFKIHTQREVDRLFISAPVLGRVSNLWTIQFTRPIFDVPGHFDGVIVISVAPSYFSRFYHQIKLGESADVTLVRTDGTILARSPREEDGIGMGTKIANFQLEHTGPHLTGSYLRASEVDGIKRLYSWRSLPKFELTVLVGQAEVVAFDRYREQYGLYIFSGIGMTGFIIGIGYFILASARQKASAMAALAESEARWNLALAGAEDGVWDWNIRAGTLQLSRRSREILGVVEEVLPATPEALQKLVHPDDLLHVEQALIMHLRAKTPNYKVEHRVLASEKKERWVLAKGMVVRRNENGEPVRMIGTYSDVTSRKQEDNANKYRAEHDTLTGLPNRHLFADRLRQCLLRAKRENTCFSVIYFDLDKFKAVNDQMGHEAGDLLLKEVGRRVTECLRDSDTVARIGGDEFVVLLSTINTEEHAVVVAQTILEALLKPFSIQSSQVSIGASLGVATFPSHGNTEEVLMRCADEAMYRAKADGRSRVSVHVNQRSGAA</sequence>
<dbReference type="SUPFAM" id="SSF55785">
    <property type="entry name" value="PYP-like sensor domain (PAS domain)"/>
    <property type="match status" value="1"/>
</dbReference>
<dbReference type="InterPro" id="IPR035965">
    <property type="entry name" value="PAS-like_dom_sf"/>
</dbReference>
<dbReference type="NCBIfam" id="TIGR00229">
    <property type="entry name" value="sensory_box"/>
    <property type="match status" value="1"/>
</dbReference>
<dbReference type="Gene3D" id="3.30.70.270">
    <property type="match status" value="1"/>
</dbReference>
<dbReference type="InterPro" id="IPR000014">
    <property type="entry name" value="PAS"/>
</dbReference>
<reference evidence="9 10" key="1">
    <citation type="submission" date="2023-10" db="EMBL/GenBank/DDBJ databases">
        <title>Noviherbaspirillum sp. CPCC 100848 genome assembly.</title>
        <authorList>
            <person name="Li X.Y."/>
            <person name="Fang X.M."/>
        </authorList>
    </citation>
    <scope>NUCLEOTIDE SEQUENCE [LARGE SCALE GENOMIC DNA]</scope>
    <source>
        <strain evidence="9 10">CPCC 100848</strain>
    </source>
</reference>
<dbReference type="RefSeq" id="WP_326510309.1">
    <property type="nucleotide sequence ID" value="NZ_JAWIIV010000070.1"/>
</dbReference>
<dbReference type="PROSITE" id="PS50887">
    <property type="entry name" value="GGDEF"/>
    <property type="match status" value="1"/>
</dbReference>
<keyword evidence="9" id="KW-0808">Transferase</keyword>
<dbReference type="PANTHER" id="PTHR46663">
    <property type="entry name" value="DIGUANYLATE CYCLASE DGCT-RELATED"/>
    <property type="match status" value="1"/>
</dbReference>
<feature type="domain" description="GGDEF" evidence="8">
    <location>
        <begin position="495"/>
        <end position="628"/>
    </location>
</feature>
<evidence type="ECO:0000256" key="6">
    <source>
        <dbReference type="SAM" id="Phobius"/>
    </source>
</evidence>
<comment type="caution">
    <text evidence="9">The sequence shown here is derived from an EMBL/GenBank/DDBJ whole genome shotgun (WGS) entry which is preliminary data.</text>
</comment>
<dbReference type="Proteomes" id="UP001352263">
    <property type="component" value="Unassembled WGS sequence"/>
</dbReference>
<evidence type="ECO:0000256" key="2">
    <source>
        <dbReference type="ARBA" id="ARBA00022475"/>
    </source>
</evidence>
<dbReference type="SMART" id="SM00086">
    <property type="entry name" value="PAC"/>
    <property type="match status" value="1"/>
</dbReference>
<dbReference type="EC" id="2.7.7.65" evidence="9"/>
<protein>
    <submittedName>
        <fullName evidence="9">Diguanylate cyclase</fullName>
        <ecNumber evidence="9">2.7.7.65</ecNumber>
    </submittedName>
</protein>
<comment type="subcellular location">
    <subcellularLocation>
        <location evidence="1">Cell membrane</location>
        <topology evidence="1">Multi-pass membrane protein</topology>
    </subcellularLocation>
</comment>
<dbReference type="CDD" id="cd01949">
    <property type="entry name" value="GGDEF"/>
    <property type="match status" value="1"/>
</dbReference>
<dbReference type="InterPro" id="IPR033479">
    <property type="entry name" value="dCache_1"/>
</dbReference>
<dbReference type="PANTHER" id="PTHR46663:SF3">
    <property type="entry name" value="SLL0267 PROTEIN"/>
    <property type="match status" value="1"/>
</dbReference>
<dbReference type="NCBIfam" id="TIGR00254">
    <property type="entry name" value="GGDEF"/>
    <property type="match status" value="1"/>
</dbReference>
<evidence type="ECO:0000313" key="9">
    <source>
        <dbReference type="EMBL" id="MEC4723707.1"/>
    </source>
</evidence>
<keyword evidence="10" id="KW-1185">Reference proteome</keyword>
<gene>
    <name evidence="9" type="ORF">RY831_31785</name>
</gene>
<dbReference type="Pfam" id="PF00990">
    <property type="entry name" value="GGDEF"/>
    <property type="match status" value="1"/>
</dbReference>
<keyword evidence="9" id="KW-0548">Nucleotidyltransferase</keyword>
<dbReference type="EMBL" id="JAWIIV010000070">
    <property type="protein sequence ID" value="MEC4723707.1"/>
    <property type="molecule type" value="Genomic_DNA"/>
</dbReference>
<feature type="transmembrane region" description="Helical" evidence="6">
    <location>
        <begin position="296"/>
        <end position="318"/>
    </location>
</feature>
<proteinExistence type="predicted"/>
<dbReference type="InterPro" id="IPR043128">
    <property type="entry name" value="Rev_trsase/Diguanyl_cyclase"/>
</dbReference>
<keyword evidence="2" id="KW-1003">Cell membrane</keyword>
<keyword evidence="3 6" id="KW-0812">Transmembrane</keyword>
<dbReference type="InterPro" id="IPR052163">
    <property type="entry name" value="DGC-Regulatory_Protein"/>
</dbReference>
<dbReference type="Pfam" id="PF08447">
    <property type="entry name" value="PAS_3"/>
    <property type="match status" value="1"/>
</dbReference>
<evidence type="ECO:0000313" key="10">
    <source>
        <dbReference type="Proteomes" id="UP001352263"/>
    </source>
</evidence>
<evidence type="ECO:0000256" key="5">
    <source>
        <dbReference type="ARBA" id="ARBA00023136"/>
    </source>
</evidence>
<name>A0ABU6JJ38_9BURK</name>
<dbReference type="SMART" id="SM00267">
    <property type="entry name" value="GGDEF"/>
    <property type="match status" value="1"/>
</dbReference>
<evidence type="ECO:0000259" key="8">
    <source>
        <dbReference type="PROSITE" id="PS50887"/>
    </source>
</evidence>
<dbReference type="Pfam" id="PF02743">
    <property type="entry name" value="dCache_1"/>
    <property type="match status" value="1"/>
</dbReference>
<feature type="domain" description="PAC" evidence="7">
    <location>
        <begin position="410"/>
        <end position="463"/>
    </location>
</feature>
<dbReference type="InterPro" id="IPR000160">
    <property type="entry name" value="GGDEF_dom"/>
</dbReference>
<dbReference type="InterPro" id="IPR001610">
    <property type="entry name" value="PAC"/>
</dbReference>
<accession>A0ABU6JJ38</accession>
<evidence type="ECO:0000259" key="7">
    <source>
        <dbReference type="PROSITE" id="PS50113"/>
    </source>
</evidence>
<dbReference type="GO" id="GO:0052621">
    <property type="term" value="F:diguanylate cyclase activity"/>
    <property type="evidence" value="ECO:0007669"/>
    <property type="project" value="UniProtKB-EC"/>
</dbReference>
<keyword evidence="5 6" id="KW-0472">Membrane</keyword>
<organism evidence="9 10">
    <name type="scientific">Noviherbaspirillum album</name>
    <dbReference type="NCBI Taxonomy" id="3080276"/>
    <lineage>
        <taxon>Bacteria</taxon>
        <taxon>Pseudomonadati</taxon>
        <taxon>Pseudomonadota</taxon>
        <taxon>Betaproteobacteria</taxon>
        <taxon>Burkholderiales</taxon>
        <taxon>Oxalobacteraceae</taxon>
        <taxon>Noviherbaspirillum</taxon>
    </lineage>
</organism>
<dbReference type="CDD" id="cd00130">
    <property type="entry name" value="PAS"/>
    <property type="match status" value="1"/>
</dbReference>
<keyword evidence="4 6" id="KW-1133">Transmembrane helix</keyword>
<dbReference type="CDD" id="cd12915">
    <property type="entry name" value="PDC2_DGC_like"/>
    <property type="match status" value="1"/>
</dbReference>
<dbReference type="SUPFAM" id="SSF55073">
    <property type="entry name" value="Nucleotide cyclase"/>
    <property type="match status" value="1"/>
</dbReference>
<dbReference type="InterPro" id="IPR000700">
    <property type="entry name" value="PAS-assoc_C"/>
</dbReference>
<dbReference type="InterPro" id="IPR013655">
    <property type="entry name" value="PAS_fold_3"/>
</dbReference>
<evidence type="ECO:0000256" key="1">
    <source>
        <dbReference type="ARBA" id="ARBA00004651"/>
    </source>
</evidence>
<dbReference type="Gene3D" id="3.30.450.20">
    <property type="entry name" value="PAS domain"/>
    <property type="match status" value="3"/>
</dbReference>
<dbReference type="SMART" id="SM00091">
    <property type="entry name" value="PAS"/>
    <property type="match status" value="1"/>
</dbReference>
<evidence type="ECO:0000256" key="3">
    <source>
        <dbReference type="ARBA" id="ARBA00022692"/>
    </source>
</evidence>
<dbReference type="PROSITE" id="PS50113">
    <property type="entry name" value="PAC"/>
    <property type="match status" value="1"/>
</dbReference>
<dbReference type="InterPro" id="IPR029787">
    <property type="entry name" value="Nucleotide_cyclase"/>
</dbReference>